<sequence>MFARVKLDLGLIAADQLIAFAQFICYNQIEIEKNIFTLMGSIKEVAEVIQCKTETESVILKGGEDEIKQEPLTGCENGDSAKKPLFVLNPHASEFNSSYLVSNPGSGNEVSYGEEESKSTFAFNPKASLFISSNFGRSSDHEAQGEEDEEAFHNQAGKGPCLLFNPDASEYIPSYLVSSSENPTICGNDGEVNYITLSCDDNRKFYNPQASEFMPSYLDPYLDSSEDHHPVYPDSQCEFYPTYSDCGQNTFPNYLQSDPYATATHSVYSENYQNTMHRMNPENDQYLIHPDGSENEHLYSMSYPEQEPEFTQEHISYDNALPNVFTNNLLKKYNPDISRRLSPLQQLQEQESVLWKTDSLPALPQQTLMEPLTHFSGPITYLPQPPPPPSHVSSMVDNMPISFSPIYSLIGVKPRSHASTASSSRTFRATRHPKCPRNVKFYVGNQYYRQAAPISMETFQVAEREPLHVPEVQPQENLFFYQKLQKPLLHGQHYPTGTQSPSFSSPVKVVIPNVPGNAQSPNGYPSLIPCILPGNYPWTFPTTQASN</sequence>
<keyword evidence="2" id="KW-1185">Reference proteome</keyword>
<name>A0ABP1QH61_9HEXA</name>
<gene>
    <name evidence="1" type="ORF">ODALV1_LOCUS11322</name>
</gene>
<dbReference type="Proteomes" id="UP001642540">
    <property type="component" value="Unassembled WGS sequence"/>
</dbReference>
<evidence type="ECO:0000313" key="2">
    <source>
        <dbReference type="Proteomes" id="UP001642540"/>
    </source>
</evidence>
<accession>A0ABP1QH61</accession>
<comment type="caution">
    <text evidence="1">The sequence shown here is derived from an EMBL/GenBank/DDBJ whole genome shotgun (WGS) entry which is preliminary data.</text>
</comment>
<evidence type="ECO:0000313" key="1">
    <source>
        <dbReference type="EMBL" id="CAL8103011.1"/>
    </source>
</evidence>
<reference evidence="1 2" key="1">
    <citation type="submission" date="2024-08" db="EMBL/GenBank/DDBJ databases">
        <authorList>
            <person name="Cucini C."/>
            <person name="Frati F."/>
        </authorList>
    </citation>
    <scope>NUCLEOTIDE SEQUENCE [LARGE SCALE GENOMIC DNA]</scope>
</reference>
<organism evidence="1 2">
    <name type="scientific">Orchesella dallaii</name>
    <dbReference type="NCBI Taxonomy" id="48710"/>
    <lineage>
        <taxon>Eukaryota</taxon>
        <taxon>Metazoa</taxon>
        <taxon>Ecdysozoa</taxon>
        <taxon>Arthropoda</taxon>
        <taxon>Hexapoda</taxon>
        <taxon>Collembola</taxon>
        <taxon>Entomobryomorpha</taxon>
        <taxon>Entomobryoidea</taxon>
        <taxon>Orchesellidae</taxon>
        <taxon>Orchesellinae</taxon>
        <taxon>Orchesella</taxon>
    </lineage>
</organism>
<protein>
    <submittedName>
        <fullName evidence="1">Uncharacterized protein</fullName>
    </submittedName>
</protein>
<proteinExistence type="predicted"/>
<dbReference type="EMBL" id="CAXLJM020000034">
    <property type="protein sequence ID" value="CAL8103011.1"/>
    <property type="molecule type" value="Genomic_DNA"/>
</dbReference>